<evidence type="ECO:0000313" key="1">
    <source>
        <dbReference type="EMBL" id="ADJ14456.1"/>
    </source>
</evidence>
<name>D8J9P4_HALJB</name>
<dbReference type="Gene3D" id="2.160.20.10">
    <property type="entry name" value="Single-stranded right-handed beta-helix, Pectin lyase-like"/>
    <property type="match status" value="1"/>
</dbReference>
<dbReference type="KEGG" id="hje:HacjB3_05325"/>
<reference evidence="2 4" key="2">
    <citation type="journal article" date="2014" name="PLoS Genet.">
        <title>Phylogenetically driven sequencing of extremely halophilic archaea reveals strategies for static and dynamic osmo-response.</title>
        <authorList>
            <person name="Becker E.A."/>
            <person name="Seitzer P.M."/>
            <person name="Tritt A."/>
            <person name="Larsen D."/>
            <person name="Krusor M."/>
            <person name="Yao A.I."/>
            <person name="Wu D."/>
            <person name="Madern D."/>
            <person name="Eisen J.A."/>
            <person name="Darling A.E."/>
            <person name="Facciotti M.T."/>
        </authorList>
    </citation>
    <scope>NUCLEOTIDE SEQUENCE [LARGE SCALE GENOMIC DNA]</scope>
    <source>
        <strain evidence="2">B3</strain>
        <strain evidence="4">DSM 18796 / CECT 7217 / JCM 14584 / KCTC 4019 / B3</strain>
    </source>
</reference>
<dbReference type="eggNOG" id="ENOG502N65E">
    <property type="taxonomic scope" value="Archaea"/>
</dbReference>
<accession>D8J9P4</accession>
<proteinExistence type="predicted"/>
<evidence type="ECO:0008006" key="5">
    <source>
        <dbReference type="Google" id="ProtNLM"/>
    </source>
</evidence>
<dbReference type="STRING" id="795797.HacjB3_05325"/>
<evidence type="ECO:0000313" key="2">
    <source>
        <dbReference type="EMBL" id="ELY40170.1"/>
    </source>
</evidence>
<keyword evidence="4" id="KW-1185">Reference proteome</keyword>
<dbReference type="EMBL" id="AOHV01000010">
    <property type="protein sequence ID" value="ELY40170.1"/>
    <property type="molecule type" value="Genomic_DNA"/>
</dbReference>
<evidence type="ECO:0000313" key="4">
    <source>
        <dbReference type="Proteomes" id="UP000011645"/>
    </source>
</evidence>
<dbReference type="HOGENOM" id="CLU_459025_0_0_2"/>
<protein>
    <recommendedName>
        <fullName evidence="5">Right handed beta helix domain-containing protein</fullName>
    </recommendedName>
</protein>
<organism evidence="1 3">
    <name type="scientific">Halalkalicoccus jeotgali (strain DSM 18796 / CECT 7217 / JCM 14584 / KCTC 4019 / B3)</name>
    <dbReference type="NCBI Taxonomy" id="795797"/>
    <lineage>
        <taxon>Archaea</taxon>
        <taxon>Methanobacteriati</taxon>
        <taxon>Methanobacteriota</taxon>
        <taxon>Stenosarchaea group</taxon>
        <taxon>Halobacteria</taxon>
        <taxon>Halobacteriales</taxon>
        <taxon>Halococcaceae</taxon>
        <taxon>Halalkalicoccus</taxon>
    </lineage>
</organism>
<dbReference type="Proteomes" id="UP000000390">
    <property type="component" value="Chromosome"/>
</dbReference>
<dbReference type="PROSITE" id="PS51257">
    <property type="entry name" value="PROKAR_LIPOPROTEIN"/>
    <property type="match status" value="1"/>
</dbReference>
<dbReference type="AlphaFoldDB" id="D8J9P4"/>
<dbReference type="InterPro" id="IPR006626">
    <property type="entry name" value="PbH1"/>
</dbReference>
<reference evidence="1 3" key="1">
    <citation type="journal article" date="2010" name="J. Bacteriol.">
        <title>Complete genome sequence of Halalkalicoccus jeotgali B3(T), an extremely halophilic archaeon.</title>
        <authorList>
            <person name="Roh S.W."/>
            <person name="Nam Y.D."/>
            <person name="Nam S.H."/>
            <person name="Choi S.H."/>
            <person name="Park H.S."/>
            <person name="Bae J.W."/>
        </authorList>
    </citation>
    <scope>NUCLEOTIDE SEQUENCE [LARGE SCALE GENOMIC DNA]</scope>
    <source>
        <strain evidence="1">B3</strain>
        <strain evidence="3">DSM 18796 / CECT 7217 / JCM 14584 / KCTC 4019 / B3</strain>
    </source>
</reference>
<dbReference type="EMBL" id="CP002062">
    <property type="protein sequence ID" value="ADJ14456.1"/>
    <property type="molecule type" value="Genomic_DNA"/>
</dbReference>
<dbReference type="PATRIC" id="fig|795797.18.peg.1067"/>
<dbReference type="InterPro" id="IPR012334">
    <property type="entry name" value="Pectin_lyas_fold"/>
</dbReference>
<gene>
    <name evidence="1" type="ordered locus">HacjB3_05325</name>
    <name evidence="2" type="ORF">C497_03700</name>
</gene>
<dbReference type="SUPFAM" id="SSF51126">
    <property type="entry name" value="Pectin lyase-like"/>
    <property type="match status" value="1"/>
</dbReference>
<evidence type="ECO:0000313" key="3">
    <source>
        <dbReference type="Proteomes" id="UP000000390"/>
    </source>
</evidence>
<dbReference type="Proteomes" id="UP000011645">
    <property type="component" value="Unassembled WGS sequence"/>
</dbReference>
<dbReference type="InterPro" id="IPR011050">
    <property type="entry name" value="Pectin_lyase_fold/virulence"/>
</dbReference>
<sequence length="594" mass="62494">MYAIDDRDGFQALDQNQLAMAFAGYGVISGCGLSIETGDLGTTNTLRFGGGSALVDGTVQEIDEQTIGVSTSDPDNPRRDLLIATPAGDLSIIPGTPEAAVEEADSGKRAVRPAPPAFSEFDGTPLWEIWVGSGVATISASAFENRRFELNSVFGSISAQEATVENAPESETGVARQAEIDTVAGQKAPKDGAGTATLENYSAIDTEELNNTIQAKPGDDLHAKLSEAAGGVLRITPGTHTSGGTKLTPPSDTTIISHGALIETQADEYLLDTEGADNVVIDGGTWDGTSQTGGQAYLSVVRLGETDGSEIRNAIVQNGGYYGLNIPESNNVRAHNVISRNHYRHGVRPQNQLDGAGKGYYLTNIESYGNGQVGVNVRYEATTEATVHLSNIRTHDNGNHGLHLIEDQGTITYDISDVRSWANTGRGLFVENGTLKATSVITSGNGGDSGILADGAEVEGTGLESLNDAGNGQTYRECDRVVLTTPRAIGSESNGVELRSNVYVDVTAPQCTDNGQSAYSAGININESGTKSADFIRIDGGQLTSNWQNVRSRADSPWMTLSDVDAQGSVDVDIDISLTDETNLTVRNCRGAQA</sequence>
<dbReference type="SMART" id="SM00710">
    <property type="entry name" value="PbH1"/>
    <property type="match status" value="6"/>
</dbReference>